<dbReference type="PANTHER" id="PTHR33608">
    <property type="entry name" value="BLL2464 PROTEIN"/>
    <property type="match status" value="1"/>
</dbReference>
<keyword evidence="3" id="KW-1185">Reference proteome</keyword>
<gene>
    <name evidence="2" type="ORF">BSEPE_0881</name>
</gene>
<dbReference type="OrthoDB" id="9776116at2"/>
<evidence type="ECO:0000313" key="2">
    <source>
        <dbReference type="EMBL" id="BAS67872.1"/>
    </source>
</evidence>
<protein>
    <recommendedName>
        <fullName evidence="1">DUF58 domain-containing protein</fullName>
    </recommendedName>
</protein>
<organism evidence="2 3">
    <name type="scientific">endosymbiont of Bathymodiolus septemdierum str. Myojin knoll</name>
    <dbReference type="NCBI Taxonomy" id="1303921"/>
    <lineage>
        <taxon>Bacteria</taxon>
        <taxon>Pseudomonadati</taxon>
        <taxon>Pseudomonadota</taxon>
        <taxon>Gammaproteobacteria</taxon>
        <taxon>sulfur-oxidizing symbionts</taxon>
    </lineage>
</organism>
<proteinExistence type="predicted"/>
<reference evidence="2 3" key="2">
    <citation type="journal article" date="2016" name="ISME J.">
        <title>Heterogeneous composition of key metabolic gene clusters in a vent mussel symbiont population.</title>
        <authorList>
            <person name="Ikuta T."/>
            <person name="Takaki Y."/>
            <person name="Nagai Y."/>
            <person name="Shimamura S."/>
            <person name="Tsuda M."/>
            <person name="Kawagucci S."/>
            <person name="Aoki Y."/>
            <person name="Inoue K."/>
            <person name="Teruya M."/>
            <person name="Satou K."/>
            <person name="Teruya K."/>
            <person name="Shimoji M."/>
            <person name="Tamotsu H."/>
            <person name="Hirano T."/>
            <person name="Maruyama T."/>
            <person name="Yoshida T."/>
        </authorList>
    </citation>
    <scope>NUCLEOTIDE SEQUENCE [LARGE SCALE GENOMIC DNA]</scope>
    <source>
        <strain evidence="2 3">Myojin Knoll</strain>
    </source>
</reference>
<dbReference type="PANTHER" id="PTHR33608:SF6">
    <property type="entry name" value="BLL2464 PROTEIN"/>
    <property type="match status" value="1"/>
</dbReference>
<dbReference type="STRING" id="1303921.BSEPE_0881"/>
<accession>A0A0P0US23</accession>
<reference evidence="2 3" key="1">
    <citation type="journal article" date="2000" name="Mar. Ecol. Prog. Ser.">
        <title>Phylogenetic characterization of endosymbionts in three hydrothermal vent mussels: influence on host distributions.</title>
        <authorList>
            <person name="Fujiwara Y."/>
            <person name="Takai K."/>
            <person name="Uematsu K."/>
            <person name="Tsuchida S."/>
            <person name="Hunt J.C."/>
            <person name="Hashimoto J."/>
        </authorList>
    </citation>
    <scope>NUCLEOTIDE SEQUENCE [LARGE SCALE GENOMIC DNA]</scope>
    <source>
        <strain evidence="2 3">Myojin Knoll</strain>
    </source>
</reference>
<evidence type="ECO:0000259" key="1">
    <source>
        <dbReference type="Pfam" id="PF01882"/>
    </source>
</evidence>
<dbReference type="KEGG" id="ebh:BSEPE_0881"/>
<dbReference type="AlphaFoldDB" id="A0A0P0US23"/>
<dbReference type="RefSeq" id="WP_066044537.1">
    <property type="nucleotide sequence ID" value="NZ_AP013042.1"/>
</dbReference>
<feature type="domain" description="DUF58" evidence="1">
    <location>
        <begin position="36"/>
        <end position="235"/>
    </location>
</feature>
<sequence>MMLAQEILLRAKKNVFTNKSSEHLSKMRGEGLDFCEIRPYQAGDDIRKINFSASAKTGELQTNIFNEDKQINVVICVLLSSSLHFGSVKLKSVLIAEIIAHLAHSSIKQKNQTKLVFFSDVGQQIFPLSNTGELLVAIKRMLDFDLLKTELNFEALNNYLLQQPKSMTFVISDFYQHNDYGLIAHKNQINAIMVRDPLEELPNFGTELNLVNAQNHNTLTVDIDKKVAKKYQDALQIEDNKRYMHFSQHKINVGKLYTNEDVFIKLSQILR</sequence>
<dbReference type="Pfam" id="PF01882">
    <property type="entry name" value="DUF58"/>
    <property type="match status" value="1"/>
</dbReference>
<evidence type="ECO:0000313" key="3">
    <source>
        <dbReference type="Proteomes" id="UP000067399"/>
    </source>
</evidence>
<dbReference type="InterPro" id="IPR002881">
    <property type="entry name" value="DUF58"/>
</dbReference>
<name>A0A0P0US23_9GAMM</name>
<dbReference type="EMBL" id="AP013042">
    <property type="protein sequence ID" value="BAS67872.1"/>
    <property type="molecule type" value="Genomic_DNA"/>
</dbReference>
<dbReference type="Proteomes" id="UP000067399">
    <property type="component" value="Chromosome"/>
</dbReference>